<dbReference type="AlphaFoldDB" id="A0A839ITV4"/>
<dbReference type="GO" id="GO:0005737">
    <property type="term" value="C:cytoplasm"/>
    <property type="evidence" value="ECO:0007669"/>
    <property type="project" value="TreeGrafter"/>
</dbReference>
<protein>
    <submittedName>
        <fullName evidence="2">DUF2431 domain-containing protein</fullName>
    </submittedName>
</protein>
<organism evidence="2 3">
    <name type="scientific">Oceanospirillum sediminis</name>
    <dbReference type="NCBI Taxonomy" id="2760088"/>
    <lineage>
        <taxon>Bacteria</taxon>
        <taxon>Pseudomonadati</taxon>
        <taxon>Pseudomonadota</taxon>
        <taxon>Gammaproteobacteria</taxon>
        <taxon>Oceanospirillales</taxon>
        <taxon>Oceanospirillaceae</taxon>
        <taxon>Oceanospirillum</taxon>
    </lineage>
</organism>
<comment type="caution">
    <text evidence="2">The sequence shown here is derived from an EMBL/GenBank/DDBJ whole genome shotgun (WGS) entry which is preliminary data.</text>
</comment>
<dbReference type="PANTHER" id="PTHR11538">
    <property type="entry name" value="PHENYLALANYL-TRNA SYNTHETASE"/>
    <property type="match status" value="1"/>
</dbReference>
<reference evidence="2 3" key="1">
    <citation type="submission" date="2020-08" db="EMBL/GenBank/DDBJ databases">
        <title>Oceanospirillum sp. nov. isolated from marine sediment.</title>
        <authorList>
            <person name="Ji X."/>
        </authorList>
    </citation>
    <scope>NUCLEOTIDE SEQUENCE [LARGE SCALE GENOMIC DNA]</scope>
    <source>
        <strain evidence="2 3">D5</strain>
    </source>
</reference>
<dbReference type="Pfam" id="PF10354">
    <property type="entry name" value="BMT5-like"/>
    <property type="match status" value="1"/>
</dbReference>
<dbReference type="RefSeq" id="WP_182809379.1">
    <property type="nucleotide sequence ID" value="NZ_JACJFM010000016.1"/>
</dbReference>
<evidence type="ECO:0000313" key="3">
    <source>
        <dbReference type="Proteomes" id="UP000565262"/>
    </source>
</evidence>
<dbReference type="GO" id="GO:0070042">
    <property type="term" value="F:rRNA (uridine-N3-)-methyltransferase activity"/>
    <property type="evidence" value="ECO:0007669"/>
    <property type="project" value="InterPro"/>
</dbReference>
<evidence type="ECO:0000259" key="1">
    <source>
        <dbReference type="Pfam" id="PF10354"/>
    </source>
</evidence>
<dbReference type="Proteomes" id="UP000565262">
    <property type="component" value="Unassembled WGS sequence"/>
</dbReference>
<dbReference type="PANTHER" id="PTHR11538:SF26">
    <property type="entry name" value="FERREDOXIN-FOLD ANTICODON-BINDING DOMAIN-CONTAINING PROTEIN 1"/>
    <property type="match status" value="1"/>
</dbReference>
<sequence length="280" mass="32271">MYLNSDWRILTIGDGDFSFSLALMQTVKPRHLTATAYDSLAEITEKYGDQHYQDLRALQCDVLTGFDVTCPDSWQGLSLNQFDAVIFQFPLMPGFRSKEEFMEKAAGASTNLLNRRLLRQYLVHCERFFLDPQGAGLAIITSKDVKPYREWNLEYSLAINTDMHYLGYLPFQSDEFPGYKVRNVDRDKHVKDTKGLSYYWSLDQSRQLKASLNYPAWLQHGLQSGDYCALCRTGPFASDRDAREHLLSRRHKVLQQYEDDWRQDCASESDSGKSSQLTAP</sequence>
<keyword evidence="3" id="KW-1185">Reference proteome</keyword>
<dbReference type="InterPro" id="IPR019446">
    <property type="entry name" value="BMT5-like"/>
</dbReference>
<gene>
    <name evidence="2" type="ORF">H4O21_13095</name>
</gene>
<proteinExistence type="predicted"/>
<name>A0A839ITV4_9GAMM</name>
<evidence type="ECO:0000313" key="2">
    <source>
        <dbReference type="EMBL" id="MBB1487546.1"/>
    </source>
</evidence>
<feature type="domain" description="25S rRNA (uridine-N(3))-methyltransferase BMT5-like" evidence="1">
    <location>
        <begin position="10"/>
        <end position="182"/>
    </location>
</feature>
<dbReference type="GO" id="GO:0070475">
    <property type="term" value="P:rRNA base methylation"/>
    <property type="evidence" value="ECO:0007669"/>
    <property type="project" value="InterPro"/>
</dbReference>
<dbReference type="EMBL" id="JACJFM010000016">
    <property type="protein sequence ID" value="MBB1487546.1"/>
    <property type="molecule type" value="Genomic_DNA"/>
</dbReference>
<accession>A0A839ITV4</accession>